<evidence type="ECO:0000313" key="24">
    <source>
        <dbReference type="EMBL" id="KAI6650543.1"/>
    </source>
</evidence>
<sequence>MESNQTGTKVNRYKKIIFLGEGQFATVYKAEDLETHDIVAIKKIKLGKRSETRDGINRTALREIKLLKEIEHENVIGLLNVFFGHNSNVSLVFDFMDTDLEKIIQDSSLVLTARHIKKYMLMTLLGMEYLHSRWVLHRDIKPNNLLINKQGVLKITDFGLAKAYASPSRNYTHQVVTRWYRCPELLYGATLYGTGVDIWATGCILAELFLRVPFLQGDNDIAQLYRIFEVFGNATEEVWPGVSNLPSYIEIVVKNDKYNLSDIFTAASEDTIQLLVSMLMLNPAKRCTATDALKSAYFSRKPSPTISHQLPLPQECSSLANDEAVSSEHKKRTLDDGRASVAKKSSPCNCDLSGSITADCNTVSGFRTVQRV</sequence>
<dbReference type="InterPro" id="IPR011009">
    <property type="entry name" value="Kinase-like_dom_sf"/>
</dbReference>
<evidence type="ECO:0000256" key="14">
    <source>
        <dbReference type="ARBA" id="ARBA00023306"/>
    </source>
</evidence>
<dbReference type="Pfam" id="PF00069">
    <property type="entry name" value="Pkinase"/>
    <property type="match status" value="1"/>
</dbReference>
<keyword evidence="13" id="KW-0539">Nucleus</keyword>
<dbReference type="InterPro" id="IPR008271">
    <property type="entry name" value="Ser/Thr_kinase_AS"/>
</dbReference>
<dbReference type="AlphaFoldDB" id="A0AAV7JPC0"/>
<evidence type="ECO:0000256" key="6">
    <source>
        <dbReference type="ARBA" id="ARBA00022527"/>
    </source>
</evidence>
<dbReference type="GO" id="GO:0045944">
    <property type="term" value="P:positive regulation of transcription by RNA polymerase II"/>
    <property type="evidence" value="ECO:0007669"/>
    <property type="project" value="TreeGrafter"/>
</dbReference>
<feature type="binding site" evidence="20">
    <location>
        <position position="42"/>
    </location>
    <ligand>
        <name>ATP</name>
        <dbReference type="ChEBI" id="CHEBI:30616"/>
    </ligand>
</feature>
<dbReference type="GO" id="GO:0004693">
    <property type="term" value="F:cyclin-dependent protein serine/threonine kinase activity"/>
    <property type="evidence" value="ECO:0007669"/>
    <property type="project" value="UniProtKB-EC"/>
</dbReference>
<dbReference type="GO" id="GO:0070985">
    <property type="term" value="C:transcription factor TFIIK complex"/>
    <property type="evidence" value="ECO:0007669"/>
    <property type="project" value="InterPro"/>
</dbReference>
<dbReference type="InterPro" id="IPR000719">
    <property type="entry name" value="Prot_kinase_dom"/>
</dbReference>
<keyword evidence="12 20" id="KW-0067">ATP-binding</keyword>
<keyword evidence="25" id="KW-1185">Reference proteome</keyword>
<dbReference type="PROSITE" id="PS00107">
    <property type="entry name" value="PROTEIN_KINASE_ATP"/>
    <property type="match status" value="1"/>
</dbReference>
<dbReference type="GO" id="GO:0008353">
    <property type="term" value="F:RNA polymerase II CTD heptapeptide repeat kinase activity"/>
    <property type="evidence" value="ECO:0007669"/>
    <property type="project" value="UniProtKB-EC"/>
</dbReference>
<evidence type="ECO:0000256" key="21">
    <source>
        <dbReference type="PROSITE-ProRule" id="PRU10141"/>
    </source>
</evidence>
<reference evidence="24 25" key="1">
    <citation type="journal article" date="2023" name="BMC Biol.">
        <title>The compact genome of the sponge Oopsacas minuta (Hexactinellida) is lacking key metazoan core genes.</title>
        <authorList>
            <person name="Santini S."/>
            <person name="Schenkelaars Q."/>
            <person name="Jourda C."/>
            <person name="Duchesne M."/>
            <person name="Belahbib H."/>
            <person name="Rocher C."/>
            <person name="Selva M."/>
            <person name="Riesgo A."/>
            <person name="Vervoort M."/>
            <person name="Leys S.P."/>
            <person name="Kodjabachian L."/>
            <person name="Le Bivic A."/>
            <person name="Borchiellini C."/>
            <person name="Claverie J.M."/>
            <person name="Renard E."/>
        </authorList>
    </citation>
    <scope>NUCLEOTIDE SEQUENCE [LARGE SCALE GENOMIC DNA]</scope>
    <source>
        <strain evidence="24">SPO-2</strain>
    </source>
</reference>
<dbReference type="GO" id="GO:0051301">
    <property type="term" value="P:cell division"/>
    <property type="evidence" value="ECO:0007669"/>
    <property type="project" value="UniProtKB-KW"/>
</dbReference>
<dbReference type="Gene3D" id="3.30.200.20">
    <property type="entry name" value="Phosphorylase Kinase, domain 1"/>
    <property type="match status" value="1"/>
</dbReference>
<dbReference type="FunFam" id="1.10.510.10:FF:000097">
    <property type="entry name" value="Putative cyclin-dependent kinase 7"/>
    <property type="match status" value="1"/>
</dbReference>
<evidence type="ECO:0000256" key="7">
    <source>
        <dbReference type="ARBA" id="ARBA00022553"/>
    </source>
</evidence>
<evidence type="ECO:0000256" key="20">
    <source>
        <dbReference type="PIRSR" id="PIRSR637770-2"/>
    </source>
</evidence>
<gene>
    <name evidence="24" type="ORF">LOD99_7594</name>
</gene>
<dbReference type="CDD" id="cd07841">
    <property type="entry name" value="STKc_CDK7"/>
    <property type="match status" value="1"/>
</dbReference>
<comment type="catalytic activity">
    <reaction evidence="16">
        <text>L-threonyl-[protein] + ATP = O-phospho-L-threonyl-[protein] + ADP + H(+)</text>
        <dbReference type="Rhea" id="RHEA:46608"/>
        <dbReference type="Rhea" id="RHEA-COMP:11060"/>
        <dbReference type="Rhea" id="RHEA-COMP:11605"/>
        <dbReference type="ChEBI" id="CHEBI:15378"/>
        <dbReference type="ChEBI" id="CHEBI:30013"/>
        <dbReference type="ChEBI" id="CHEBI:30616"/>
        <dbReference type="ChEBI" id="CHEBI:61977"/>
        <dbReference type="ChEBI" id="CHEBI:456216"/>
        <dbReference type="EC" id="2.7.11.22"/>
    </reaction>
</comment>
<dbReference type="EC" id="2.7.11.22" evidence="4"/>
<comment type="catalytic activity">
    <reaction evidence="17">
        <text>L-seryl-[protein] + ATP = O-phospho-L-seryl-[protein] + ADP + H(+)</text>
        <dbReference type="Rhea" id="RHEA:17989"/>
        <dbReference type="Rhea" id="RHEA-COMP:9863"/>
        <dbReference type="Rhea" id="RHEA-COMP:11604"/>
        <dbReference type="ChEBI" id="CHEBI:15378"/>
        <dbReference type="ChEBI" id="CHEBI:29999"/>
        <dbReference type="ChEBI" id="CHEBI:30616"/>
        <dbReference type="ChEBI" id="CHEBI:83421"/>
        <dbReference type="ChEBI" id="CHEBI:456216"/>
        <dbReference type="EC" id="2.7.11.22"/>
    </reaction>
</comment>
<feature type="active site" description="Proton acceptor" evidence="19">
    <location>
        <position position="139"/>
    </location>
</feature>
<evidence type="ECO:0000256" key="18">
    <source>
        <dbReference type="ARBA" id="ARBA00049280"/>
    </source>
</evidence>
<dbReference type="FunFam" id="3.30.200.20:FF:000190">
    <property type="entry name" value="Putative cyclin-dependent kinase 7"/>
    <property type="match status" value="1"/>
</dbReference>
<dbReference type="Gene3D" id="1.10.510.10">
    <property type="entry name" value="Transferase(Phosphotransferase) domain 1"/>
    <property type="match status" value="1"/>
</dbReference>
<evidence type="ECO:0000256" key="22">
    <source>
        <dbReference type="RuleBase" id="RU000304"/>
    </source>
</evidence>
<dbReference type="PROSITE" id="PS50011">
    <property type="entry name" value="PROTEIN_KINASE_DOM"/>
    <property type="match status" value="1"/>
</dbReference>
<evidence type="ECO:0000256" key="17">
    <source>
        <dbReference type="ARBA" id="ARBA00048367"/>
    </source>
</evidence>
<evidence type="ECO:0000256" key="19">
    <source>
        <dbReference type="PIRSR" id="PIRSR637770-1"/>
    </source>
</evidence>
<dbReference type="InterPro" id="IPR050108">
    <property type="entry name" value="CDK"/>
</dbReference>
<comment type="subcellular location">
    <subcellularLocation>
        <location evidence="1">Nucleus</location>
    </subcellularLocation>
</comment>
<dbReference type="PANTHER" id="PTHR24056">
    <property type="entry name" value="CELL DIVISION PROTEIN KINASE"/>
    <property type="match status" value="1"/>
</dbReference>
<evidence type="ECO:0000256" key="2">
    <source>
        <dbReference type="ARBA" id="ARBA00006485"/>
    </source>
</evidence>
<keyword evidence="8" id="KW-0132">Cell division</keyword>
<dbReference type="SMART" id="SM00220">
    <property type="entry name" value="S_TKc"/>
    <property type="match status" value="1"/>
</dbReference>
<dbReference type="GO" id="GO:0005737">
    <property type="term" value="C:cytoplasm"/>
    <property type="evidence" value="ECO:0007669"/>
    <property type="project" value="TreeGrafter"/>
</dbReference>
<dbReference type="GO" id="GO:0005524">
    <property type="term" value="F:ATP binding"/>
    <property type="evidence" value="ECO:0007669"/>
    <property type="project" value="UniProtKB-UniRule"/>
</dbReference>
<evidence type="ECO:0000256" key="16">
    <source>
        <dbReference type="ARBA" id="ARBA00047811"/>
    </source>
</evidence>
<dbReference type="EMBL" id="JAKMXF010000310">
    <property type="protein sequence ID" value="KAI6650543.1"/>
    <property type="molecule type" value="Genomic_DNA"/>
</dbReference>
<evidence type="ECO:0000256" key="9">
    <source>
        <dbReference type="ARBA" id="ARBA00022679"/>
    </source>
</evidence>
<evidence type="ECO:0000256" key="5">
    <source>
        <dbReference type="ARBA" id="ARBA00013901"/>
    </source>
</evidence>
<feature type="binding site" evidence="20">
    <location>
        <begin position="19"/>
        <end position="27"/>
    </location>
    <ligand>
        <name>ATP</name>
        <dbReference type="ChEBI" id="CHEBI:30616"/>
    </ligand>
</feature>
<evidence type="ECO:0000256" key="15">
    <source>
        <dbReference type="ARBA" id="ARBA00029738"/>
    </source>
</evidence>
<evidence type="ECO:0000256" key="10">
    <source>
        <dbReference type="ARBA" id="ARBA00022741"/>
    </source>
</evidence>
<dbReference type="PANTHER" id="PTHR24056:SF0">
    <property type="entry name" value="CYCLIN-DEPENDENT KINASE 7"/>
    <property type="match status" value="1"/>
</dbReference>
<keyword evidence="11 24" id="KW-0418">Kinase</keyword>
<evidence type="ECO:0000256" key="13">
    <source>
        <dbReference type="ARBA" id="ARBA00023242"/>
    </source>
</evidence>
<feature type="binding site" evidence="21">
    <location>
        <position position="43"/>
    </location>
    <ligand>
        <name>ATP</name>
        <dbReference type="ChEBI" id="CHEBI:30616"/>
    </ligand>
</feature>
<evidence type="ECO:0000259" key="23">
    <source>
        <dbReference type="PROSITE" id="PS50011"/>
    </source>
</evidence>
<evidence type="ECO:0000256" key="11">
    <source>
        <dbReference type="ARBA" id="ARBA00022777"/>
    </source>
</evidence>
<evidence type="ECO:0000256" key="8">
    <source>
        <dbReference type="ARBA" id="ARBA00022618"/>
    </source>
</evidence>
<keyword evidence="9" id="KW-0808">Transferase</keyword>
<name>A0AAV7JPC0_9METZ</name>
<keyword evidence="14" id="KW-0131">Cell cycle</keyword>
<comment type="caution">
    <text evidence="24">The sequence shown here is derived from an EMBL/GenBank/DDBJ whole genome shotgun (WGS) entry which is preliminary data.</text>
</comment>
<dbReference type="InterPro" id="IPR037770">
    <property type="entry name" value="CDK7"/>
</dbReference>
<dbReference type="EC" id="2.7.11.23" evidence="3"/>
<accession>A0AAV7JPC0</accession>
<proteinExistence type="inferred from homology"/>
<evidence type="ECO:0000256" key="12">
    <source>
        <dbReference type="ARBA" id="ARBA00022840"/>
    </source>
</evidence>
<comment type="catalytic activity">
    <reaction evidence="18">
        <text>[DNA-directed RNA polymerase] + ATP = phospho-[DNA-directed RNA polymerase] + ADP + H(+)</text>
        <dbReference type="Rhea" id="RHEA:10216"/>
        <dbReference type="Rhea" id="RHEA-COMP:11321"/>
        <dbReference type="Rhea" id="RHEA-COMP:11322"/>
        <dbReference type="ChEBI" id="CHEBI:15378"/>
        <dbReference type="ChEBI" id="CHEBI:30616"/>
        <dbReference type="ChEBI" id="CHEBI:43176"/>
        <dbReference type="ChEBI" id="CHEBI:68546"/>
        <dbReference type="ChEBI" id="CHEBI:456216"/>
        <dbReference type="EC" id="2.7.11.23"/>
    </reaction>
</comment>
<feature type="domain" description="Protein kinase" evidence="23">
    <location>
        <begin position="13"/>
        <end position="298"/>
    </location>
</feature>
<dbReference type="InterPro" id="IPR017441">
    <property type="entry name" value="Protein_kinase_ATP_BS"/>
</dbReference>
<evidence type="ECO:0000256" key="1">
    <source>
        <dbReference type="ARBA" id="ARBA00004123"/>
    </source>
</evidence>
<keyword evidence="10 20" id="KW-0547">Nucleotide-binding</keyword>
<evidence type="ECO:0000256" key="3">
    <source>
        <dbReference type="ARBA" id="ARBA00012409"/>
    </source>
</evidence>
<evidence type="ECO:0000313" key="25">
    <source>
        <dbReference type="Proteomes" id="UP001165289"/>
    </source>
</evidence>
<dbReference type="Proteomes" id="UP001165289">
    <property type="component" value="Unassembled WGS sequence"/>
</dbReference>
<dbReference type="PROSITE" id="PS00108">
    <property type="entry name" value="PROTEIN_KINASE_ST"/>
    <property type="match status" value="1"/>
</dbReference>
<protein>
    <recommendedName>
        <fullName evidence="5">Cyclin-dependent kinase 7</fullName>
        <ecNumber evidence="4">2.7.11.22</ecNumber>
        <ecNumber evidence="3">2.7.11.23</ecNumber>
    </recommendedName>
    <alternativeName>
        <fullName evidence="15">Cell division protein kinase 7</fullName>
    </alternativeName>
</protein>
<dbReference type="SUPFAM" id="SSF56112">
    <property type="entry name" value="Protein kinase-like (PK-like)"/>
    <property type="match status" value="1"/>
</dbReference>
<keyword evidence="7" id="KW-0597">Phosphoprotein</keyword>
<organism evidence="24 25">
    <name type="scientific">Oopsacas minuta</name>
    <dbReference type="NCBI Taxonomy" id="111878"/>
    <lineage>
        <taxon>Eukaryota</taxon>
        <taxon>Metazoa</taxon>
        <taxon>Porifera</taxon>
        <taxon>Hexactinellida</taxon>
        <taxon>Hexasterophora</taxon>
        <taxon>Lyssacinosida</taxon>
        <taxon>Leucopsacidae</taxon>
        <taxon>Oopsacas</taxon>
    </lineage>
</organism>
<comment type="similarity">
    <text evidence="2">Belongs to the protein kinase superfamily. CMGC Ser/Thr protein kinase family. CDC2/CDKX subfamily.</text>
</comment>
<evidence type="ECO:0000256" key="4">
    <source>
        <dbReference type="ARBA" id="ARBA00012425"/>
    </source>
</evidence>
<keyword evidence="6 22" id="KW-0723">Serine/threonine-protein kinase</keyword>